<sequence length="124" mass="14313">MVSTSRSQQEVRDHPEDHPYFSRRLTKAKSLESKSAETHWLRVLAWLHSNRNRSESSSPQFPGVCQDWPGLEVKRLFPPQKARRRDAHRATSDGESETLGDHFPLNNFCTVTLPEARVGWCTKQ</sequence>
<feature type="region of interest" description="Disordered" evidence="1">
    <location>
        <begin position="1"/>
        <end position="23"/>
    </location>
</feature>
<evidence type="ECO:0000256" key="1">
    <source>
        <dbReference type="SAM" id="MobiDB-lite"/>
    </source>
</evidence>
<feature type="region of interest" description="Disordered" evidence="1">
    <location>
        <begin position="77"/>
        <end position="99"/>
    </location>
</feature>
<proteinExistence type="predicted"/>
<name>A0AAV4JKV2_9GAST</name>
<dbReference type="AlphaFoldDB" id="A0AAV4JKV2"/>
<accession>A0AAV4JKV2</accession>
<gene>
    <name evidence="2" type="ORF">ElyMa_001629400</name>
</gene>
<reference evidence="2 3" key="1">
    <citation type="journal article" date="2021" name="Elife">
        <title>Chloroplast acquisition without the gene transfer in kleptoplastic sea slugs, Plakobranchus ocellatus.</title>
        <authorList>
            <person name="Maeda T."/>
            <person name="Takahashi S."/>
            <person name="Yoshida T."/>
            <person name="Shimamura S."/>
            <person name="Takaki Y."/>
            <person name="Nagai Y."/>
            <person name="Toyoda A."/>
            <person name="Suzuki Y."/>
            <person name="Arimoto A."/>
            <person name="Ishii H."/>
            <person name="Satoh N."/>
            <person name="Nishiyama T."/>
            <person name="Hasebe M."/>
            <person name="Maruyama T."/>
            <person name="Minagawa J."/>
            <person name="Obokata J."/>
            <person name="Shigenobu S."/>
        </authorList>
    </citation>
    <scope>NUCLEOTIDE SEQUENCE [LARGE SCALE GENOMIC DNA]</scope>
</reference>
<dbReference type="Proteomes" id="UP000762676">
    <property type="component" value="Unassembled WGS sequence"/>
</dbReference>
<feature type="compositionally biased region" description="Basic and acidic residues" evidence="1">
    <location>
        <begin position="9"/>
        <end position="20"/>
    </location>
</feature>
<organism evidence="2 3">
    <name type="scientific">Elysia marginata</name>
    <dbReference type="NCBI Taxonomy" id="1093978"/>
    <lineage>
        <taxon>Eukaryota</taxon>
        <taxon>Metazoa</taxon>
        <taxon>Spiralia</taxon>
        <taxon>Lophotrochozoa</taxon>
        <taxon>Mollusca</taxon>
        <taxon>Gastropoda</taxon>
        <taxon>Heterobranchia</taxon>
        <taxon>Euthyneura</taxon>
        <taxon>Panpulmonata</taxon>
        <taxon>Sacoglossa</taxon>
        <taxon>Placobranchoidea</taxon>
        <taxon>Plakobranchidae</taxon>
        <taxon>Elysia</taxon>
    </lineage>
</organism>
<comment type="caution">
    <text evidence="2">The sequence shown here is derived from an EMBL/GenBank/DDBJ whole genome shotgun (WGS) entry which is preliminary data.</text>
</comment>
<evidence type="ECO:0000313" key="3">
    <source>
        <dbReference type="Proteomes" id="UP000762676"/>
    </source>
</evidence>
<evidence type="ECO:0000313" key="2">
    <source>
        <dbReference type="EMBL" id="GFS23025.1"/>
    </source>
</evidence>
<keyword evidence="3" id="KW-1185">Reference proteome</keyword>
<dbReference type="EMBL" id="BMAT01003294">
    <property type="protein sequence ID" value="GFS23025.1"/>
    <property type="molecule type" value="Genomic_DNA"/>
</dbReference>
<protein>
    <submittedName>
        <fullName evidence="2">Uncharacterized protein</fullName>
    </submittedName>
</protein>